<comment type="caution">
    <text evidence="7">The sequence shown here is derived from an EMBL/GenBank/DDBJ whole genome shotgun (WGS) entry which is preliminary data.</text>
</comment>
<dbReference type="InterPro" id="IPR029063">
    <property type="entry name" value="SAM-dependent_MTases_sf"/>
</dbReference>
<dbReference type="SUPFAM" id="SSF53335">
    <property type="entry name" value="S-adenosyl-L-methionine-dependent methyltransferases"/>
    <property type="match status" value="1"/>
</dbReference>
<dbReference type="PROSITE" id="PS50123">
    <property type="entry name" value="CHER"/>
    <property type="match status" value="1"/>
</dbReference>
<evidence type="ECO:0000256" key="4">
    <source>
        <dbReference type="PROSITE-ProRule" id="PRU00339"/>
    </source>
</evidence>
<keyword evidence="2" id="KW-0808">Transferase</keyword>
<dbReference type="EMBL" id="JBFTEG010000026">
    <property type="protein sequence ID" value="MEX6504449.1"/>
    <property type="molecule type" value="Genomic_DNA"/>
</dbReference>
<dbReference type="InterPro" id="IPR022642">
    <property type="entry name" value="CheR_C"/>
</dbReference>
<feature type="domain" description="CheR-type methyltransferase" evidence="6">
    <location>
        <begin position="1"/>
        <end position="260"/>
    </location>
</feature>
<keyword evidence="4" id="KW-0802">TPR repeat</keyword>
<dbReference type="PANTHER" id="PTHR24422">
    <property type="entry name" value="CHEMOTAXIS PROTEIN METHYLTRANSFERASE"/>
    <property type="match status" value="1"/>
</dbReference>
<evidence type="ECO:0000313" key="8">
    <source>
        <dbReference type="Proteomes" id="UP001560296"/>
    </source>
</evidence>
<dbReference type="InterPro" id="IPR011990">
    <property type="entry name" value="TPR-like_helical_dom_sf"/>
</dbReference>
<dbReference type="SUPFAM" id="SSF48452">
    <property type="entry name" value="TPR-like"/>
    <property type="match status" value="1"/>
</dbReference>
<feature type="compositionally biased region" description="Low complexity" evidence="5">
    <location>
        <begin position="325"/>
        <end position="339"/>
    </location>
</feature>
<keyword evidence="3" id="KW-0949">S-adenosyl-L-methionine</keyword>
<reference evidence="7 8" key="1">
    <citation type="submission" date="2024-07" db="EMBL/GenBank/DDBJ databases">
        <authorList>
            <person name="Li M."/>
        </authorList>
    </citation>
    <scope>NUCLEOTIDE SEQUENCE [LARGE SCALE GENOMIC DNA]</scope>
    <source>
        <strain evidence="7 8">25A3E</strain>
    </source>
</reference>
<keyword evidence="1 7" id="KW-0489">Methyltransferase</keyword>
<dbReference type="PANTHER" id="PTHR24422:SF19">
    <property type="entry name" value="CHEMOTAXIS PROTEIN METHYLTRANSFERASE"/>
    <property type="match status" value="1"/>
</dbReference>
<dbReference type="Gene3D" id="3.40.50.150">
    <property type="entry name" value="Vaccinia Virus protein VP39"/>
    <property type="match status" value="1"/>
</dbReference>
<gene>
    <name evidence="7" type="ORF">AB5S05_20545</name>
</gene>
<keyword evidence="8" id="KW-1185">Reference proteome</keyword>
<feature type="region of interest" description="Disordered" evidence="5">
    <location>
        <begin position="324"/>
        <end position="355"/>
    </location>
</feature>
<dbReference type="RefSeq" id="WP_369289384.1">
    <property type="nucleotide sequence ID" value="NZ_JBFTEG010000026.1"/>
</dbReference>
<dbReference type="SMART" id="SM00138">
    <property type="entry name" value="MeTrc"/>
    <property type="match status" value="1"/>
</dbReference>
<evidence type="ECO:0000259" key="6">
    <source>
        <dbReference type="PROSITE" id="PS50123"/>
    </source>
</evidence>
<dbReference type="Gene3D" id="1.25.40.10">
    <property type="entry name" value="Tetratricopeptide repeat domain"/>
    <property type="match status" value="1"/>
</dbReference>
<evidence type="ECO:0000256" key="3">
    <source>
        <dbReference type="ARBA" id="ARBA00022691"/>
    </source>
</evidence>
<dbReference type="GO" id="GO:0008168">
    <property type="term" value="F:methyltransferase activity"/>
    <property type="evidence" value="ECO:0007669"/>
    <property type="project" value="UniProtKB-KW"/>
</dbReference>
<dbReference type="InterPro" id="IPR019734">
    <property type="entry name" value="TPR_rpt"/>
</dbReference>
<dbReference type="Pfam" id="PF01739">
    <property type="entry name" value="CheR"/>
    <property type="match status" value="1"/>
</dbReference>
<dbReference type="SMART" id="SM00028">
    <property type="entry name" value="TPR"/>
    <property type="match status" value="2"/>
</dbReference>
<name>A0ABV3YZF3_9PSED</name>
<feature type="repeat" description="TPR" evidence="4">
    <location>
        <begin position="414"/>
        <end position="447"/>
    </location>
</feature>
<dbReference type="GO" id="GO:0032259">
    <property type="term" value="P:methylation"/>
    <property type="evidence" value="ECO:0007669"/>
    <property type="project" value="UniProtKB-KW"/>
</dbReference>
<accession>A0ABV3YZF3</accession>
<evidence type="ECO:0000256" key="1">
    <source>
        <dbReference type="ARBA" id="ARBA00022603"/>
    </source>
</evidence>
<dbReference type="InterPro" id="IPR050903">
    <property type="entry name" value="Bact_Chemotaxis_MeTrfase"/>
</dbReference>
<dbReference type="Proteomes" id="UP001560296">
    <property type="component" value="Unassembled WGS sequence"/>
</dbReference>
<dbReference type="PRINTS" id="PR00996">
    <property type="entry name" value="CHERMTFRASE"/>
</dbReference>
<protein>
    <submittedName>
        <fullName evidence="7">CheR family methyltransferase</fullName>
    </submittedName>
</protein>
<dbReference type="PROSITE" id="PS50005">
    <property type="entry name" value="TPR"/>
    <property type="match status" value="1"/>
</dbReference>
<evidence type="ECO:0000313" key="7">
    <source>
        <dbReference type="EMBL" id="MEX6504449.1"/>
    </source>
</evidence>
<evidence type="ECO:0000256" key="5">
    <source>
        <dbReference type="SAM" id="MobiDB-lite"/>
    </source>
</evidence>
<proteinExistence type="predicted"/>
<dbReference type="InterPro" id="IPR000780">
    <property type="entry name" value="CheR_MeTrfase"/>
</dbReference>
<evidence type="ECO:0000256" key="2">
    <source>
        <dbReference type="ARBA" id="ARBA00022679"/>
    </source>
</evidence>
<organism evidence="7 8">
    <name type="scientific">Pseudomonas zhanjiangensis</name>
    <dbReference type="NCBI Taxonomy" id="3239015"/>
    <lineage>
        <taxon>Bacteria</taxon>
        <taxon>Pseudomonadati</taxon>
        <taxon>Pseudomonadota</taxon>
        <taxon>Gammaproteobacteria</taxon>
        <taxon>Pseudomonadales</taxon>
        <taxon>Pseudomonadaceae</taxon>
        <taxon>Pseudomonas</taxon>
    </lineage>
</organism>
<sequence length="515" mass="56985">MLRTEASVSPRLLAALSQKVLRHLGADYSGARQADLLRRLQLLALEREVADFDRWLQELAFADWDAGQVQSLIAAFTVGETYFRRDAEAFEWLASQHLTPLLERRRREGRRHLRLWSAGCCTGEEAYGLLFLVDELLGSERGQWTVELVASDINAGFLARAEQGLYGRNAFRSSEDDFRTRYFQAEGRLWRVRAAWRERIRFVQYNLADAALAPALADADVILCRNVLMYFTPGRAQAALRRLLGSLSGDGVLLLSAVEAGLATQAGLQGRWAGCNYALAARTRQSPWANSPASANRAALASAPRASLSAPVVSLPTQNPRSLVAAPRAEPPRAAQSAEAKAERLWRQATQAQAAGQHEEAREALTAYLNCAGPSRAQQHQACLAMARSWADQQQFEPAGEWLQRSLALDATSISAYWLQALLAQQHGDHRQALMALHRALYLQPEFILGYFLCARLLRADGQPRASQKALQVCRQLLLSQDSQALVPLGDGLSSAQLLRLCDQLMEDSTRCPSL</sequence>